<dbReference type="Proteomes" id="UP000298663">
    <property type="component" value="Unassembled WGS sequence"/>
</dbReference>
<evidence type="ECO:0008006" key="4">
    <source>
        <dbReference type="Google" id="ProtNLM"/>
    </source>
</evidence>
<keyword evidence="1" id="KW-0812">Transmembrane</keyword>
<feature type="transmembrane region" description="Helical" evidence="1">
    <location>
        <begin position="247"/>
        <end position="264"/>
    </location>
</feature>
<accession>A0A4U5M200</accession>
<sequence>MSIEDVTVGSCVLVATLIFVPIYVKILYHFIRPPKYRSLECYQLMFQQGIAQCCHAFYYIPYALFLIFEFEFYGFLGVGVRLMGGMIRVETSLGLVLALNRLKIICELRYPKFYHKLLCVLSWLFGFAYIGAFFTPYAGLNFEVKEKGSVFDYSKPLTAVVQEIGYIVLFAVSVITLIIYLFLVIYLMVKKCRFKHVVIDFKERWILMQAVLRFIGDDTLTFMYHLLPHLATITAKYIPYYRLGMSVGYVVNNLVLPTMLYILLNRSLRQEMLVPKRTITVVLQAPSK</sequence>
<comment type="caution">
    <text evidence="2">The sequence shown here is derived from an EMBL/GenBank/DDBJ whole genome shotgun (WGS) entry which is preliminary data.</text>
</comment>
<protein>
    <recommendedName>
        <fullName evidence="4">7TM GPCR serpentine receptor class x (Srx) domain-containing protein</fullName>
    </recommendedName>
</protein>
<evidence type="ECO:0000256" key="1">
    <source>
        <dbReference type="SAM" id="Phobius"/>
    </source>
</evidence>
<feature type="transmembrane region" description="Helical" evidence="1">
    <location>
        <begin position="6"/>
        <end position="28"/>
    </location>
</feature>
<evidence type="ECO:0000313" key="3">
    <source>
        <dbReference type="Proteomes" id="UP000298663"/>
    </source>
</evidence>
<feature type="transmembrane region" description="Helical" evidence="1">
    <location>
        <begin position="49"/>
        <end position="68"/>
    </location>
</feature>
<keyword evidence="1" id="KW-1133">Transmembrane helix</keyword>
<dbReference type="EMBL" id="AZBU02000010">
    <property type="protein sequence ID" value="TKR62731.1"/>
    <property type="molecule type" value="Genomic_DNA"/>
</dbReference>
<dbReference type="AlphaFoldDB" id="A0A4U5M200"/>
<organism evidence="2 3">
    <name type="scientific">Steinernema carpocapsae</name>
    <name type="common">Entomopathogenic nematode</name>
    <dbReference type="NCBI Taxonomy" id="34508"/>
    <lineage>
        <taxon>Eukaryota</taxon>
        <taxon>Metazoa</taxon>
        <taxon>Ecdysozoa</taxon>
        <taxon>Nematoda</taxon>
        <taxon>Chromadorea</taxon>
        <taxon>Rhabditida</taxon>
        <taxon>Tylenchina</taxon>
        <taxon>Panagrolaimomorpha</taxon>
        <taxon>Strongyloidoidea</taxon>
        <taxon>Steinernematidae</taxon>
        <taxon>Steinernema</taxon>
    </lineage>
</organism>
<keyword evidence="1" id="KW-0472">Membrane</keyword>
<gene>
    <name evidence="2" type="ORF">L596_026652</name>
</gene>
<proteinExistence type="predicted"/>
<feature type="transmembrane region" description="Helical" evidence="1">
    <location>
        <begin position="164"/>
        <end position="189"/>
    </location>
</feature>
<feature type="transmembrane region" description="Helical" evidence="1">
    <location>
        <begin position="117"/>
        <end position="138"/>
    </location>
</feature>
<evidence type="ECO:0000313" key="2">
    <source>
        <dbReference type="EMBL" id="TKR62731.1"/>
    </source>
</evidence>
<reference evidence="2 3" key="1">
    <citation type="journal article" date="2015" name="Genome Biol.">
        <title>Comparative genomics of Steinernema reveals deeply conserved gene regulatory networks.</title>
        <authorList>
            <person name="Dillman A.R."/>
            <person name="Macchietto M."/>
            <person name="Porter C.F."/>
            <person name="Rogers A."/>
            <person name="Williams B."/>
            <person name="Antoshechkin I."/>
            <person name="Lee M.M."/>
            <person name="Goodwin Z."/>
            <person name="Lu X."/>
            <person name="Lewis E.E."/>
            <person name="Goodrich-Blair H."/>
            <person name="Stock S.P."/>
            <person name="Adams B.J."/>
            <person name="Sternberg P.W."/>
            <person name="Mortazavi A."/>
        </authorList>
    </citation>
    <scope>NUCLEOTIDE SEQUENCE [LARGE SCALE GENOMIC DNA]</scope>
    <source>
        <strain evidence="2 3">ALL</strain>
    </source>
</reference>
<reference evidence="2 3" key="2">
    <citation type="journal article" date="2019" name="G3 (Bethesda)">
        <title>Hybrid Assembly of the Genome of the Entomopathogenic Nematode Steinernema carpocapsae Identifies the X-Chromosome.</title>
        <authorList>
            <person name="Serra L."/>
            <person name="Macchietto M."/>
            <person name="Macias-Munoz A."/>
            <person name="McGill C.J."/>
            <person name="Rodriguez I.M."/>
            <person name="Rodriguez B."/>
            <person name="Murad R."/>
            <person name="Mortazavi A."/>
        </authorList>
    </citation>
    <scope>NUCLEOTIDE SEQUENCE [LARGE SCALE GENOMIC DNA]</scope>
    <source>
        <strain evidence="2 3">ALL</strain>
    </source>
</reference>
<feature type="transmembrane region" description="Helical" evidence="1">
    <location>
        <begin position="74"/>
        <end position="97"/>
    </location>
</feature>
<keyword evidence="3" id="KW-1185">Reference proteome</keyword>
<dbReference type="OrthoDB" id="5829915at2759"/>
<feature type="transmembrane region" description="Helical" evidence="1">
    <location>
        <begin position="210"/>
        <end position="227"/>
    </location>
</feature>
<dbReference type="SUPFAM" id="SSF81321">
    <property type="entry name" value="Family A G protein-coupled receptor-like"/>
    <property type="match status" value="1"/>
</dbReference>
<name>A0A4U5M200_STECR</name>